<name>A0A443YYK4_9GAMM</name>
<feature type="signal peptide" evidence="2">
    <location>
        <begin position="1"/>
        <end position="25"/>
    </location>
</feature>
<proteinExistence type="predicted"/>
<keyword evidence="4" id="KW-1185">Reference proteome</keyword>
<gene>
    <name evidence="3" type="ORF">EGC76_09630</name>
</gene>
<feature type="chain" id="PRO_5019201004" evidence="2">
    <location>
        <begin position="26"/>
        <end position="179"/>
    </location>
</feature>
<evidence type="ECO:0000256" key="1">
    <source>
        <dbReference type="SAM" id="MobiDB-lite"/>
    </source>
</evidence>
<dbReference type="EMBL" id="RSFE01000007">
    <property type="protein sequence ID" value="RWU09168.1"/>
    <property type="molecule type" value="Genomic_DNA"/>
</dbReference>
<protein>
    <submittedName>
        <fullName evidence="3">Uncharacterized protein</fullName>
    </submittedName>
</protein>
<dbReference type="AlphaFoldDB" id="A0A443YYK4"/>
<reference evidence="3 4" key="1">
    <citation type="submission" date="2018-12" db="EMBL/GenBank/DDBJ databases">
        <authorList>
            <person name="Li A."/>
            <person name="Zhang M."/>
            <person name="Zhu H."/>
        </authorList>
    </citation>
    <scope>NUCLEOTIDE SEQUENCE [LARGE SCALE GENOMIC DNA]</scope>
    <source>
        <strain evidence="3 4">R04H25</strain>
    </source>
</reference>
<comment type="caution">
    <text evidence="3">The sequence shown here is derived from an EMBL/GenBank/DDBJ whole genome shotgun (WGS) entry which is preliminary data.</text>
</comment>
<evidence type="ECO:0000313" key="4">
    <source>
        <dbReference type="Proteomes" id="UP000288789"/>
    </source>
</evidence>
<dbReference type="RefSeq" id="WP_128352786.1">
    <property type="nucleotide sequence ID" value="NZ_RSFE01000007.1"/>
</dbReference>
<feature type="region of interest" description="Disordered" evidence="1">
    <location>
        <begin position="59"/>
        <end position="91"/>
    </location>
</feature>
<sequence>MTKQLIITSVVALGVLLSANSPAQAQSLDERLAACKSIENALQRLVCFDEVAANVKGSSVASNPVAGTPASERAQSVAGKKDRPATSQRDNFGFEHIPDEEAEKEKADRLAIKIANHSVNRVGVLTIETTDGQVWEQLSAERFNIDESADYYLERGLFGSYFFLGRTDGNRRTRVKRIK</sequence>
<accession>A0A443YYK4</accession>
<keyword evidence="2" id="KW-0732">Signal</keyword>
<evidence type="ECO:0000313" key="3">
    <source>
        <dbReference type="EMBL" id="RWU09168.1"/>
    </source>
</evidence>
<dbReference type="Proteomes" id="UP000288789">
    <property type="component" value="Unassembled WGS sequence"/>
</dbReference>
<organism evidence="3 4">
    <name type="scientific">Pseudidiomarina gelatinasegens</name>
    <dbReference type="NCBI Taxonomy" id="2487740"/>
    <lineage>
        <taxon>Bacteria</taxon>
        <taxon>Pseudomonadati</taxon>
        <taxon>Pseudomonadota</taxon>
        <taxon>Gammaproteobacteria</taxon>
        <taxon>Alteromonadales</taxon>
        <taxon>Idiomarinaceae</taxon>
        <taxon>Pseudidiomarina</taxon>
    </lineage>
</organism>
<dbReference type="OrthoDB" id="4750212at2"/>
<evidence type="ECO:0000256" key="2">
    <source>
        <dbReference type="SAM" id="SignalP"/>
    </source>
</evidence>